<feature type="domain" description="DXP reductoisomerase C-terminal" evidence="12">
    <location>
        <begin position="253"/>
        <end position="370"/>
    </location>
</feature>
<dbReference type="STRING" id="768670.Calni_1999"/>
<evidence type="ECO:0000259" key="10">
    <source>
        <dbReference type="Pfam" id="PF02670"/>
    </source>
</evidence>
<evidence type="ECO:0000313" key="14">
    <source>
        <dbReference type="Proteomes" id="UP000007039"/>
    </source>
</evidence>
<evidence type="ECO:0000256" key="4">
    <source>
        <dbReference type="ARBA" id="ARBA00022857"/>
    </source>
</evidence>
<evidence type="ECO:0000259" key="11">
    <source>
        <dbReference type="Pfam" id="PF08436"/>
    </source>
</evidence>
<feature type="binding site" evidence="9">
    <location>
        <position position="143"/>
    </location>
    <ligand>
        <name>1-deoxy-D-xylulose 5-phosphate</name>
        <dbReference type="ChEBI" id="CHEBI:57792"/>
    </ligand>
</feature>
<dbReference type="RefSeq" id="WP_013452100.1">
    <property type="nucleotide sequence ID" value="NC_014758.1"/>
</dbReference>
<feature type="binding site" evidence="9">
    <location>
        <position position="116"/>
    </location>
    <ligand>
        <name>NADPH</name>
        <dbReference type="ChEBI" id="CHEBI:57783"/>
    </ligand>
</feature>
<feature type="binding site" evidence="9">
    <location>
        <position position="197"/>
    </location>
    <ligand>
        <name>NADPH</name>
        <dbReference type="ChEBI" id="CHEBI:57783"/>
    </ligand>
</feature>
<dbReference type="EC" id="1.1.1.267" evidence="9"/>
<evidence type="ECO:0000256" key="7">
    <source>
        <dbReference type="ARBA" id="ARBA00023229"/>
    </source>
</evidence>
<dbReference type="OrthoDB" id="9806546at2"/>
<comment type="catalytic activity">
    <reaction evidence="8">
        <text>2-C-methyl-D-erythritol 4-phosphate + NADP(+) = 1-deoxy-D-xylulose 5-phosphate + NADPH + H(+)</text>
        <dbReference type="Rhea" id="RHEA:13717"/>
        <dbReference type="ChEBI" id="CHEBI:15378"/>
        <dbReference type="ChEBI" id="CHEBI:57783"/>
        <dbReference type="ChEBI" id="CHEBI:57792"/>
        <dbReference type="ChEBI" id="CHEBI:58262"/>
        <dbReference type="ChEBI" id="CHEBI:58349"/>
        <dbReference type="EC" id="1.1.1.267"/>
    </reaction>
    <physiologicalReaction direction="right-to-left" evidence="8">
        <dbReference type="Rhea" id="RHEA:13719"/>
    </physiologicalReaction>
</comment>
<feature type="binding site" evidence="9">
    <location>
        <position position="213"/>
    </location>
    <ligand>
        <name>Mn(2+)</name>
        <dbReference type="ChEBI" id="CHEBI:29035"/>
    </ligand>
</feature>
<dbReference type="SUPFAM" id="SSF55347">
    <property type="entry name" value="Glyceraldehyde-3-phosphate dehydrogenase-like, C-terminal domain"/>
    <property type="match status" value="1"/>
</dbReference>
<dbReference type="InterPro" id="IPR036291">
    <property type="entry name" value="NAD(P)-bd_dom_sf"/>
</dbReference>
<dbReference type="GO" id="GO:0030145">
    <property type="term" value="F:manganese ion binding"/>
    <property type="evidence" value="ECO:0007669"/>
    <property type="project" value="TreeGrafter"/>
</dbReference>
<comment type="pathway">
    <text evidence="1 9">Isoprenoid biosynthesis; isopentenyl diphosphate biosynthesis via DXP pathway; isopentenyl diphosphate from 1-deoxy-D-xylulose 5-phosphate: step 1/6.</text>
</comment>
<dbReference type="EMBL" id="CP002347">
    <property type="protein sequence ID" value="ADR19893.1"/>
    <property type="molecule type" value="Genomic_DNA"/>
</dbReference>
<dbReference type="GO" id="GO:0070402">
    <property type="term" value="F:NADPH binding"/>
    <property type="evidence" value="ECO:0007669"/>
    <property type="project" value="InterPro"/>
</dbReference>
<feature type="binding site" evidence="9">
    <location>
        <position position="38"/>
    </location>
    <ligand>
        <name>NADPH</name>
        <dbReference type="ChEBI" id="CHEBI:57783"/>
    </ligand>
</feature>
<accession>E4THF8</accession>
<evidence type="ECO:0000256" key="9">
    <source>
        <dbReference type="HAMAP-Rule" id="MF_00183"/>
    </source>
</evidence>
<protein>
    <recommendedName>
        <fullName evidence="9">1-deoxy-D-xylulose 5-phosphate reductoisomerase</fullName>
        <shortName evidence="9">DXP reductoisomerase</shortName>
        <ecNumber evidence="9">1.1.1.267</ecNumber>
    </recommendedName>
    <alternativeName>
        <fullName evidence="9">1-deoxyxylulose-5-phosphate reductoisomerase</fullName>
    </alternativeName>
    <alternativeName>
        <fullName evidence="9">2-C-methyl-D-erythritol 4-phosphate synthase</fullName>
    </alternativeName>
</protein>
<feature type="binding site" evidence="9">
    <location>
        <position position="10"/>
    </location>
    <ligand>
        <name>NADPH</name>
        <dbReference type="ChEBI" id="CHEBI:57783"/>
    </ligand>
</feature>
<dbReference type="SUPFAM" id="SSF51735">
    <property type="entry name" value="NAD(P)-binding Rossmann-fold domains"/>
    <property type="match status" value="1"/>
</dbReference>
<gene>
    <name evidence="9" type="primary">dxr</name>
    <name evidence="13" type="ordered locus">Calni_1999</name>
</gene>
<dbReference type="AlphaFoldDB" id="E4THF8"/>
<feature type="domain" description="1-deoxy-D-xylulose 5-phosphate reductoisomerase C-terminal" evidence="11">
    <location>
        <begin position="138"/>
        <end position="221"/>
    </location>
</feature>
<keyword evidence="6 9" id="KW-0464">Manganese</keyword>
<dbReference type="UniPathway" id="UPA00056">
    <property type="reaction ID" value="UER00092"/>
</dbReference>
<dbReference type="Pfam" id="PF13288">
    <property type="entry name" value="DXPR_C"/>
    <property type="match status" value="1"/>
</dbReference>
<keyword evidence="7 9" id="KW-0414">Isoprene biosynthesis</keyword>
<dbReference type="InterPro" id="IPR003821">
    <property type="entry name" value="DXP_reductoisomerase"/>
</dbReference>
<keyword evidence="5 9" id="KW-0560">Oxidoreductase</keyword>
<reference evidence="13 14" key="1">
    <citation type="journal article" date="2011" name="Stand. Genomic Sci.">
        <title>Complete genome sequence of Calditerrivibrio nitroreducens type strain (Yu37-1).</title>
        <authorList>
            <person name="Pitluck S."/>
            <person name="Sikorski J."/>
            <person name="Zeytun A."/>
            <person name="Lapidus A."/>
            <person name="Nolan M."/>
            <person name="Lucas S."/>
            <person name="Hammon N."/>
            <person name="Deshpande S."/>
            <person name="Cheng J.F."/>
            <person name="Tapia R."/>
            <person name="Han C."/>
            <person name="Goodwin L."/>
            <person name="Liolios K."/>
            <person name="Pagani I."/>
            <person name="Ivanova N."/>
            <person name="Mavromatis K."/>
            <person name="Pati A."/>
            <person name="Chen A."/>
            <person name="Palaniappan K."/>
            <person name="Hauser L."/>
            <person name="Chang Y.J."/>
            <person name="Jeffries C.D."/>
            <person name="Detter J.C."/>
            <person name="Brambilla E."/>
            <person name="Djao O.D."/>
            <person name="Rohde M."/>
            <person name="Spring S."/>
            <person name="Goker M."/>
            <person name="Woyke T."/>
            <person name="Bristow J."/>
            <person name="Eisen J.A."/>
            <person name="Markowitz V."/>
            <person name="Hugenholtz P."/>
            <person name="Kyrpides N.C."/>
            <person name="Klenk H.P."/>
            <person name="Land M."/>
        </authorList>
    </citation>
    <scope>NUCLEOTIDE SEQUENCE [LARGE SCALE GENOMIC DNA]</scope>
    <source>
        <strain evidence="14">DSM 19672 / NBRC 101217 / Yu37-1</strain>
    </source>
</reference>
<evidence type="ECO:0000256" key="8">
    <source>
        <dbReference type="ARBA" id="ARBA00048543"/>
    </source>
</evidence>
<dbReference type="GO" id="GO:0051484">
    <property type="term" value="P:isopentenyl diphosphate biosynthetic process, methylerythritol 4-phosphate pathway involved in terpenoid biosynthetic process"/>
    <property type="evidence" value="ECO:0007669"/>
    <property type="project" value="UniProtKB-ARBA"/>
</dbReference>
<comment type="similarity">
    <text evidence="2 9">Belongs to the DXR family.</text>
</comment>
<feature type="binding site" evidence="9">
    <location>
        <position position="191"/>
    </location>
    <ligand>
        <name>1-deoxy-D-xylulose 5-phosphate</name>
        <dbReference type="ChEBI" id="CHEBI:57792"/>
    </ligand>
</feature>
<dbReference type="HOGENOM" id="CLU_035714_4_0_0"/>
<feature type="binding site" evidence="9">
    <location>
        <position position="168"/>
    </location>
    <ligand>
        <name>1-deoxy-D-xylulose 5-phosphate</name>
        <dbReference type="ChEBI" id="CHEBI:57792"/>
    </ligand>
</feature>
<dbReference type="SUPFAM" id="SSF69055">
    <property type="entry name" value="1-deoxy-D-xylulose-5-phosphate reductoisomerase, C-terminal domain"/>
    <property type="match status" value="1"/>
</dbReference>
<feature type="binding site" evidence="9">
    <location>
        <position position="12"/>
    </location>
    <ligand>
        <name>NADPH</name>
        <dbReference type="ChEBI" id="CHEBI:57783"/>
    </ligand>
</feature>
<dbReference type="InterPro" id="IPR036169">
    <property type="entry name" value="DXPR_C_sf"/>
</dbReference>
<feature type="binding site" evidence="9">
    <location>
        <position position="13"/>
    </location>
    <ligand>
        <name>NADPH</name>
        <dbReference type="ChEBI" id="CHEBI:57783"/>
    </ligand>
</feature>
<dbReference type="GO" id="GO:0016853">
    <property type="term" value="F:isomerase activity"/>
    <property type="evidence" value="ECO:0007669"/>
    <property type="project" value="UniProtKB-KW"/>
</dbReference>
<evidence type="ECO:0000256" key="5">
    <source>
        <dbReference type="ARBA" id="ARBA00023002"/>
    </source>
</evidence>
<feature type="binding site" evidence="9">
    <location>
        <position position="213"/>
    </location>
    <ligand>
        <name>1-deoxy-D-xylulose 5-phosphate</name>
        <dbReference type="ChEBI" id="CHEBI:57792"/>
    </ligand>
</feature>
<feature type="binding site" evidence="9">
    <location>
        <position position="142"/>
    </location>
    <ligand>
        <name>Mn(2+)</name>
        <dbReference type="ChEBI" id="CHEBI:29035"/>
    </ligand>
</feature>
<name>E4THF8_CALNY</name>
<feature type="binding site" evidence="9">
    <location>
        <position position="11"/>
    </location>
    <ligand>
        <name>NADPH</name>
        <dbReference type="ChEBI" id="CHEBI:57783"/>
    </ligand>
</feature>
<evidence type="ECO:0000256" key="6">
    <source>
        <dbReference type="ARBA" id="ARBA00023211"/>
    </source>
</evidence>
<keyword evidence="13" id="KW-0413">Isomerase</keyword>
<evidence type="ECO:0000256" key="1">
    <source>
        <dbReference type="ARBA" id="ARBA00005094"/>
    </source>
</evidence>
<feature type="domain" description="1-deoxy-D-xylulose 5-phosphate reductoisomerase N-terminal" evidence="10">
    <location>
        <begin position="4"/>
        <end position="124"/>
    </location>
</feature>
<dbReference type="PANTHER" id="PTHR30525">
    <property type="entry name" value="1-DEOXY-D-XYLULOSE 5-PHOSPHATE REDUCTOISOMERASE"/>
    <property type="match status" value="1"/>
</dbReference>
<dbReference type="PANTHER" id="PTHR30525:SF0">
    <property type="entry name" value="1-DEOXY-D-XYLULOSE 5-PHOSPHATE REDUCTOISOMERASE, CHLOROPLASTIC"/>
    <property type="match status" value="1"/>
</dbReference>
<keyword evidence="4 9" id="KW-0521">NADP</keyword>
<sequence>MKKIGIVGSTGSIGTQAIDVIKRHKDRFELVFLTCHGNKELLSKQINELSPRFAVCTGGEGEIISGKTKVLNGINNLISLIENEPLDLILIAATGFAGVMPTYKAASRGVEIALANKESIVAAGPIIMNTASKKGATIIPVDSEHSAIFQCLMGQDRSKVEKVILTASGGPFRYRPYDSIELVRKEEALRHPNWNMGAKITIDSATMMNKGLELIEARYLFNLKPEKLGVIIHPQSIIHSMVSFIDGSMLAQMGYPDMRTPISFALDYPNRISSGVRTLDFRELQQLTFLEVDFRKYRCLELAISVLNKDKNSLMIVMNAANEVAVDAFLKDRISFHQIYNVIENTLSNFSEKDVLEIEEIFEMDILSRDVAKKIIGKMES</sequence>
<evidence type="ECO:0000259" key="12">
    <source>
        <dbReference type="Pfam" id="PF13288"/>
    </source>
</evidence>
<comment type="function">
    <text evidence="9">Catalyzes the NADPH-dependent rearrangement and reduction of 1-deoxy-D-xylulose-5-phosphate (DXP) to 2-C-methyl-D-erythritol 4-phosphate (MEP).</text>
</comment>
<feature type="binding site" evidence="9">
    <location>
        <position position="210"/>
    </location>
    <ligand>
        <name>1-deoxy-D-xylulose 5-phosphate</name>
        <dbReference type="ChEBI" id="CHEBI:57792"/>
    </ligand>
</feature>
<keyword evidence="3 9" id="KW-0479">Metal-binding</keyword>
<feature type="binding site" evidence="9">
    <location>
        <position position="117"/>
    </location>
    <ligand>
        <name>1-deoxy-D-xylulose 5-phosphate</name>
        <dbReference type="ChEBI" id="CHEBI:57792"/>
    </ligand>
</feature>
<keyword evidence="9" id="KW-0460">Magnesium</keyword>
<evidence type="ECO:0000256" key="3">
    <source>
        <dbReference type="ARBA" id="ARBA00022723"/>
    </source>
</evidence>
<dbReference type="Proteomes" id="UP000007039">
    <property type="component" value="Chromosome"/>
</dbReference>
<feature type="binding site" evidence="9">
    <location>
        <position position="144"/>
    </location>
    <ligand>
        <name>1-deoxy-D-xylulose 5-phosphate</name>
        <dbReference type="ChEBI" id="CHEBI:57792"/>
    </ligand>
</feature>
<dbReference type="NCBIfam" id="TIGR00243">
    <property type="entry name" value="Dxr"/>
    <property type="match status" value="1"/>
</dbReference>
<comment type="cofactor">
    <cofactor evidence="9">
        <name>Mg(2+)</name>
        <dbReference type="ChEBI" id="CHEBI:18420"/>
    </cofactor>
    <cofactor evidence="9">
        <name>Mn(2+)</name>
        <dbReference type="ChEBI" id="CHEBI:29035"/>
    </cofactor>
</comment>
<feature type="binding site" evidence="9">
    <location>
        <position position="204"/>
    </location>
    <ligand>
        <name>1-deoxy-D-xylulose 5-phosphate</name>
        <dbReference type="ChEBI" id="CHEBI:57792"/>
    </ligand>
</feature>
<dbReference type="Gene3D" id="3.40.50.720">
    <property type="entry name" value="NAD(P)-binding Rossmann-like Domain"/>
    <property type="match status" value="1"/>
</dbReference>
<dbReference type="Pfam" id="PF08436">
    <property type="entry name" value="DXP_redisom_C"/>
    <property type="match status" value="1"/>
</dbReference>
<dbReference type="InterPro" id="IPR026877">
    <property type="entry name" value="DXPR_C"/>
</dbReference>
<dbReference type="InterPro" id="IPR013644">
    <property type="entry name" value="DXP_reductoisomerase_C"/>
</dbReference>
<feature type="binding site" evidence="9">
    <location>
        <position position="118"/>
    </location>
    <ligand>
        <name>NADPH</name>
        <dbReference type="ChEBI" id="CHEBI:57783"/>
    </ligand>
</feature>
<dbReference type="Gene3D" id="1.10.1740.10">
    <property type="match status" value="1"/>
</dbReference>
<keyword evidence="14" id="KW-1185">Reference proteome</keyword>
<dbReference type="InterPro" id="IPR013512">
    <property type="entry name" value="DXP_reductoisomerase_N"/>
</dbReference>
<dbReference type="KEGG" id="cni:Calni_1999"/>
<feature type="binding site" evidence="9">
    <location>
        <position position="209"/>
    </location>
    <ligand>
        <name>1-deoxy-D-xylulose 5-phosphate</name>
        <dbReference type="ChEBI" id="CHEBI:57792"/>
    </ligand>
</feature>
<dbReference type="Pfam" id="PF02670">
    <property type="entry name" value="DXP_reductoisom"/>
    <property type="match status" value="1"/>
</dbReference>
<dbReference type="GO" id="GO:0030604">
    <property type="term" value="F:1-deoxy-D-xylulose-5-phosphate reductoisomerase activity"/>
    <property type="evidence" value="ECO:0007669"/>
    <property type="project" value="UniProtKB-UniRule"/>
</dbReference>
<dbReference type="FunFam" id="3.40.50.720:FF:000045">
    <property type="entry name" value="1-deoxy-D-xylulose 5-phosphate reductoisomerase"/>
    <property type="match status" value="1"/>
</dbReference>
<dbReference type="PIRSF" id="PIRSF006205">
    <property type="entry name" value="Dxp_reductismrs"/>
    <property type="match status" value="1"/>
</dbReference>
<dbReference type="eggNOG" id="COG0743">
    <property type="taxonomic scope" value="Bacteria"/>
</dbReference>
<comment type="caution">
    <text evidence="9">Lacks conserved residue(s) required for the propagation of feature annotation.</text>
</comment>
<feature type="binding site" evidence="9">
    <location>
        <position position="144"/>
    </location>
    <ligand>
        <name>Mn(2+)</name>
        <dbReference type="ChEBI" id="CHEBI:29035"/>
    </ligand>
</feature>
<organism evidence="13 14">
    <name type="scientific">Calditerrivibrio nitroreducens (strain DSM 19672 / NBRC 101217 / Yu37-1)</name>
    <dbReference type="NCBI Taxonomy" id="768670"/>
    <lineage>
        <taxon>Bacteria</taxon>
        <taxon>Pseudomonadati</taxon>
        <taxon>Deferribacterota</taxon>
        <taxon>Deferribacteres</taxon>
        <taxon>Deferribacterales</taxon>
        <taxon>Calditerrivibrionaceae</taxon>
    </lineage>
</organism>
<proteinExistence type="inferred from homology"/>
<evidence type="ECO:0000256" key="2">
    <source>
        <dbReference type="ARBA" id="ARBA00006825"/>
    </source>
</evidence>
<evidence type="ECO:0000313" key="13">
    <source>
        <dbReference type="EMBL" id="ADR19893.1"/>
    </source>
</evidence>
<dbReference type="HAMAP" id="MF_00183">
    <property type="entry name" value="DXP_reductoisom"/>
    <property type="match status" value="1"/>
</dbReference>